<accession>A0ABY9TY74</accession>
<dbReference type="Pfam" id="PF08891">
    <property type="entry name" value="YfcL"/>
    <property type="match status" value="1"/>
</dbReference>
<dbReference type="EMBL" id="CP134145">
    <property type="protein sequence ID" value="WNC73495.1"/>
    <property type="molecule type" value="Genomic_DNA"/>
</dbReference>
<dbReference type="RefSeq" id="WP_348392607.1">
    <property type="nucleotide sequence ID" value="NZ_CP134145.1"/>
</dbReference>
<gene>
    <name evidence="1" type="ORF">RGQ13_05730</name>
</gene>
<dbReference type="Proteomes" id="UP001258994">
    <property type="component" value="Chromosome"/>
</dbReference>
<reference evidence="2" key="1">
    <citation type="submission" date="2023-09" db="EMBL/GenBank/DDBJ databases">
        <authorList>
            <person name="Li S."/>
            <person name="Li X."/>
            <person name="Zhang C."/>
            <person name="Zhao Z."/>
        </authorList>
    </citation>
    <scope>NUCLEOTIDE SEQUENCE [LARGE SCALE GENOMIC DNA]</scope>
    <source>
        <strain evidence="2">SQ149</strain>
    </source>
</reference>
<keyword evidence="2" id="KW-1185">Reference proteome</keyword>
<evidence type="ECO:0000313" key="2">
    <source>
        <dbReference type="Proteomes" id="UP001258994"/>
    </source>
</evidence>
<proteinExistence type="predicted"/>
<name>A0ABY9TY74_9GAMM</name>
<organism evidence="1 2">
    <name type="scientific">Thalassotalea psychrophila</name>
    <dbReference type="NCBI Taxonomy" id="3065647"/>
    <lineage>
        <taxon>Bacteria</taxon>
        <taxon>Pseudomonadati</taxon>
        <taxon>Pseudomonadota</taxon>
        <taxon>Gammaproteobacteria</taxon>
        <taxon>Alteromonadales</taxon>
        <taxon>Colwelliaceae</taxon>
        <taxon>Thalassotalea</taxon>
    </lineage>
</organism>
<evidence type="ECO:0000313" key="1">
    <source>
        <dbReference type="EMBL" id="WNC73495.1"/>
    </source>
</evidence>
<protein>
    <submittedName>
        <fullName evidence="1">YfcL family protein</fullName>
    </submittedName>
</protein>
<sequence>MNLDKVDNLEQLFGYFDGLIELDCDDQLFAASYLRGFIEVAAVEYGELDQLLVFPLYTKVDQQVIAAQSELSEQDQVIVSAFWQSIKPRFKAY</sequence>
<dbReference type="InterPro" id="IPR014987">
    <property type="entry name" value="UPF_YfcL"/>
</dbReference>